<dbReference type="PANTHER" id="PTHR23011">
    <property type="entry name" value="CYCLIC NUCLEOTIDE-BINDING DOMAIN CONTAINING PROTEIN"/>
    <property type="match status" value="1"/>
</dbReference>
<organism evidence="3 4">
    <name type="scientific">Cyclotella atomus</name>
    <dbReference type="NCBI Taxonomy" id="382360"/>
    <lineage>
        <taxon>Eukaryota</taxon>
        <taxon>Sar</taxon>
        <taxon>Stramenopiles</taxon>
        <taxon>Ochrophyta</taxon>
        <taxon>Bacillariophyta</taxon>
        <taxon>Coscinodiscophyceae</taxon>
        <taxon>Thalassiosirophycidae</taxon>
        <taxon>Stephanodiscales</taxon>
        <taxon>Stephanodiscaceae</taxon>
        <taxon>Cyclotella</taxon>
    </lineage>
</organism>
<reference evidence="3 4" key="1">
    <citation type="submission" date="2024-10" db="EMBL/GenBank/DDBJ databases">
        <title>Updated reference genomes for cyclostephanoid diatoms.</title>
        <authorList>
            <person name="Roberts W.R."/>
            <person name="Alverson A.J."/>
        </authorList>
    </citation>
    <scope>NUCLEOTIDE SEQUENCE [LARGE SCALE GENOMIC DNA]</scope>
    <source>
        <strain evidence="3 4">AJA010-31</strain>
    </source>
</reference>
<feature type="domain" description="Cyclic nucleotide-binding" evidence="1">
    <location>
        <begin position="355"/>
        <end position="487"/>
    </location>
</feature>
<dbReference type="Gene3D" id="2.60.120.10">
    <property type="entry name" value="Jelly Rolls"/>
    <property type="match status" value="3"/>
</dbReference>
<dbReference type="SMART" id="SM00100">
    <property type="entry name" value="cNMP"/>
    <property type="match status" value="2"/>
</dbReference>
<feature type="domain" description="Cyclic nucleotide-binding" evidence="1">
    <location>
        <begin position="186"/>
        <end position="327"/>
    </location>
</feature>
<dbReference type="PRINTS" id="PR01301">
    <property type="entry name" value="RGSPROTEIN"/>
</dbReference>
<evidence type="ECO:0008006" key="5">
    <source>
        <dbReference type="Google" id="ProtNLM"/>
    </source>
</evidence>
<comment type="caution">
    <text evidence="3">The sequence shown here is derived from an EMBL/GenBank/DDBJ whole genome shotgun (WGS) entry which is preliminary data.</text>
</comment>
<dbReference type="InterPro" id="IPR044926">
    <property type="entry name" value="RGS_subdomain_2"/>
</dbReference>
<dbReference type="InterPro" id="IPR018490">
    <property type="entry name" value="cNMP-bd_dom_sf"/>
</dbReference>
<dbReference type="InterPro" id="IPR036305">
    <property type="entry name" value="RGS_sf"/>
</dbReference>
<dbReference type="Pfam" id="PF00615">
    <property type="entry name" value="RGS"/>
    <property type="match status" value="1"/>
</dbReference>
<dbReference type="SMART" id="SM00315">
    <property type="entry name" value="RGS"/>
    <property type="match status" value="1"/>
</dbReference>
<evidence type="ECO:0000259" key="1">
    <source>
        <dbReference type="PROSITE" id="PS50042"/>
    </source>
</evidence>
<dbReference type="SUPFAM" id="SSF51206">
    <property type="entry name" value="cAMP-binding domain-like"/>
    <property type="match status" value="3"/>
</dbReference>
<dbReference type="InterPro" id="IPR000595">
    <property type="entry name" value="cNMP-bd_dom"/>
</dbReference>
<dbReference type="AlphaFoldDB" id="A0ABD3NJ32"/>
<evidence type="ECO:0000313" key="3">
    <source>
        <dbReference type="EMBL" id="KAL3775939.1"/>
    </source>
</evidence>
<dbReference type="CDD" id="cd00038">
    <property type="entry name" value="CAP_ED"/>
    <property type="match status" value="2"/>
</dbReference>
<dbReference type="Gene3D" id="1.10.167.10">
    <property type="entry name" value="Regulator of G-protein Signalling 4, domain 2"/>
    <property type="match status" value="1"/>
</dbReference>
<dbReference type="EMBL" id="JALLPJ020001126">
    <property type="protein sequence ID" value="KAL3775939.1"/>
    <property type="molecule type" value="Genomic_DNA"/>
</dbReference>
<name>A0ABD3NJ32_9STRA</name>
<dbReference type="PANTHER" id="PTHR23011:SF28">
    <property type="entry name" value="CYCLIC NUCLEOTIDE-BINDING DOMAIN CONTAINING PROTEIN"/>
    <property type="match status" value="1"/>
</dbReference>
<accession>A0ABD3NJ32</accession>
<dbReference type="PROSITE" id="PS50042">
    <property type="entry name" value="CNMP_BINDING_3"/>
    <property type="match status" value="2"/>
</dbReference>
<dbReference type="Proteomes" id="UP001530400">
    <property type="component" value="Unassembled WGS sequence"/>
</dbReference>
<protein>
    <recommendedName>
        <fullName evidence="5">cGMP-dependent protein kinase</fullName>
    </recommendedName>
</protein>
<feature type="domain" description="RGS" evidence="2">
    <location>
        <begin position="490"/>
        <end position="613"/>
    </location>
</feature>
<keyword evidence="4" id="KW-1185">Reference proteome</keyword>
<dbReference type="InterPro" id="IPR018488">
    <property type="entry name" value="cNMP-bd_CS"/>
</dbReference>
<evidence type="ECO:0000259" key="2">
    <source>
        <dbReference type="PROSITE" id="PS50132"/>
    </source>
</evidence>
<dbReference type="CDD" id="cd07440">
    <property type="entry name" value="RGS"/>
    <property type="match status" value="1"/>
</dbReference>
<dbReference type="Pfam" id="PF00027">
    <property type="entry name" value="cNMP_binding"/>
    <property type="match status" value="1"/>
</dbReference>
<gene>
    <name evidence="3" type="ORF">ACHAWO_011871</name>
</gene>
<dbReference type="InterPro" id="IPR016137">
    <property type="entry name" value="RGS"/>
</dbReference>
<proteinExistence type="predicted"/>
<evidence type="ECO:0000313" key="4">
    <source>
        <dbReference type="Proteomes" id="UP001530400"/>
    </source>
</evidence>
<dbReference type="SUPFAM" id="SSF48097">
    <property type="entry name" value="Regulator of G-protein signaling, RGS"/>
    <property type="match status" value="1"/>
</dbReference>
<dbReference type="InterPro" id="IPR014710">
    <property type="entry name" value="RmlC-like_jellyroll"/>
</dbReference>
<sequence>MGLGSALSSLCSRQSKPKDEIPLDEAVRHIKGTPFNQYLDDETIEGFARSFLRVHRALPGTRIELDGDRLYIVSRGAVDLSTTYPDHTKVEATGYLCRKKEGDIISLNHTKEDAKRKASFGTQSSHKVNDLIEEIIVTASGDTEVLLLCADKELLDSFITSHPELSSTIASISATQIEDKLLAIPFLESVPPRKISVLAAMCQYEAFDSRQVIFDQDDKADKLYLVLDGVAQVIAKESPTSRGLHAMTSKKEMYAEASVALQRSLECSSKTRRTLLQSTDIVIADLLTGDYFGETALCLNMDRTCKVRALEKSLFLTVHKTDFKNYLNICPIEDMMTSIIKKRLLSKLSTLGIPFLNGITDEMFTPLTDSAEINEVQQDEIIFKQGDVGERFYIIVHGSVEVSTNNVDTVEGEDEPDSQTESRLGLLGPGNYFGEMALVSTENKLRTATVTSTQKSILLSIEKNRFQDILGSNPTLLAEFELRILRNQAKLVHVLKHSLGLTSFRDFLEKEHAGENLDFYVAVTAFVAEYCGLTKEGRIAKAKHIFLTFCAEYADRQINLPHSIMLELDSSIHKNVEDIPQNIFDAALSEITLLMEKDNFARFKSSKEFKEYFGRLGIL</sequence>
<dbReference type="PROSITE" id="PS00889">
    <property type="entry name" value="CNMP_BINDING_2"/>
    <property type="match status" value="1"/>
</dbReference>
<dbReference type="PROSITE" id="PS50132">
    <property type="entry name" value="RGS"/>
    <property type="match status" value="1"/>
</dbReference>